<comment type="subcellular location">
    <subcellularLocation>
        <location evidence="1">Early endosome membrane</location>
        <topology evidence="1">Peripheral membrane protein</topology>
        <orientation evidence="1">Cytoplasmic side</orientation>
    </subcellularLocation>
</comment>
<sequence length="485" mass="53910">MPLFAQNPFEQDVEKATHENNTADDWAVIMDICDKSRWLVYLWDCLRSIMKRVNHKVPHVAMQALTLLGACVANSGKIFHLEICSREFTSEARTANPKVCEKLKALMADWAEAFQKDPQLSLMSATIKTMKEEGVSFPAAGSQGSSAKVSTPAVSKPCDDDDLAKAIELSLQEQKTDARPLAADSALPGATNGAAPREARKVRALYDFEAAEDNELTFITGELILVLDDSDPNWWKGENHRGMGLFPSNFVTNNLNAEPEPVAYVEKAATPEETSLEARVEPEPVFIDEGKMDQTLSLLQNTDPADGSPDGNELVQLEGACEQMNPMIDDQLEEIDRKHSELSELNVKVLEALELYNTLMNEAPFYSTYSKMQSQAGYPAPGPAMAMQVGPKYKSHPPHPKDSLPFIKICTLMLIQQVVILEGKFNPGLNGKIFMQNFLSVCFAYDKIKNTTKRGGWKDTFLGFLVVFLWNEDDITECDPDQPCY</sequence>
<evidence type="ECO:0000256" key="6">
    <source>
        <dbReference type="ARBA" id="ARBA00022927"/>
    </source>
</evidence>
<reference evidence="10" key="1">
    <citation type="submission" date="2025-08" db="UniProtKB">
        <authorList>
            <consortium name="Ensembl"/>
        </authorList>
    </citation>
    <scope>IDENTIFICATION</scope>
</reference>
<dbReference type="PANTHER" id="PTHR45929">
    <property type="entry name" value="JAK PATHWAY SIGNAL TRANSDUCTION ADAPTOR MOLECULE"/>
    <property type="match status" value="1"/>
</dbReference>
<keyword evidence="3 7" id="KW-0728">SH3 domain</keyword>
<dbReference type="GO" id="GO:0015031">
    <property type="term" value="P:protein transport"/>
    <property type="evidence" value="ECO:0007669"/>
    <property type="project" value="UniProtKB-KW"/>
</dbReference>
<evidence type="ECO:0000256" key="5">
    <source>
        <dbReference type="ARBA" id="ARBA00022753"/>
    </source>
</evidence>
<evidence type="ECO:0000256" key="1">
    <source>
        <dbReference type="ARBA" id="ARBA00004469"/>
    </source>
</evidence>
<dbReference type="PROSITE" id="PS50330">
    <property type="entry name" value="UIM"/>
    <property type="match status" value="1"/>
</dbReference>
<dbReference type="SUPFAM" id="SSF48464">
    <property type="entry name" value="ENTH/VHS domain"/>
    <property type="match status" value="1"/>
</dbReference>
<feature type="domain" description="SH3" evidence="8">
    <location>
        <begin position="197"/>
        <end position="256"/>
    </location>
</feature>
<dbReference type="PANTHER" id="PTHR45929:SF1">
    <property type="entry name" value="HEMATOPOIETIC LINEAGE CELL-SPECIFIC PROTEIN-RELATED"/>
    <property type="match status" value="1"/>
</dbReference>
<dbReference type="InterPro" id="IPR002014">
    <property type="entry name" value="VHS_dom"/>
</dbReference>
<dbReference type="PRINTS" id="PR00452">
    <property type="entry name" value="SH3DOMAIN"/>
</dbReference>
<dbReference type="Pfam" id="PF02809">
    <property type="entry name" value="UIM"/>
    <property type="match status" value="1"/>
</dbReference>
<dbReference type="Pfam" id="PF00018">
    <property type="entry name" value="SH3_1"/>
    <property type="match status" value="1"/>
</dbReference>
<evidence type="ECO:0000256" key="2">
    <source>
        <dbReference type="ARBA" id="ARBA00009666"/>
    </source>
</evidence>
<keyword evidence="5" id="KW-0967">Endosome</keyword>
<name>A0A8C5BJ33_GADMO</name>
<dbReference type="Pfam" id="PF00790">
    <property type="entry name" value="VHS"/>
    <property type="match status" value="1"/>
</dbReference>
<evidence type="ECO:0000313" key="10">
    <source>
        <dbReference type="Ensembl" id="ENSGMOP00000047827.1"/>
    </source>
</evidence>
<protein>
    <submittedName>
        <fullName evidence="10">Signal transducing adaptor molecule (SH3 domain and ITAM motif) 2</fullName>
    </submittedName>
</protein>
<dbReference type="GO" id="GO:0005768">
    <property type="term" value="C:endosome"/>
    <property type="evidence" value="ECO:0007669"/>
    <property type="project" value="UniProtKB-SubCell"/>
</dbReference>
<keyword evidence="4" id="KW-0813">Transport</keyword>
<comment type="similarity">
    <text evidence="2">Belongs to the STAM family.</text>
</comment>
<dbReference type="Gene3D" id="2.30.30.40">
    <property type="entry name" value="SH3 Domains"/>
    <property type="match status" value="1"/>
</dbReference>
<dbReference type="AlphaFoldDB" id="A0A8C5BJ33"/>
<reference evidence="10" key="2">
    <citation type="submission" date="2025-09" db="UniProtKB">
        <authorList>
            <consortium name="Ensembl"/>
        </authorList>
    </citation>
    <scope>IDENTIFICATION</scope>
</reference>
<dbReference type="SMART" id="SM00288">
    <property type="entry name" value="VHS"/>
    <property type="match status" value="1"/>
</dbReference>
<dbReference type="InterPro" id="IPR001452">
    <property type="entry name" value="SH3_domain"/>
</dbReference>
<dbReference type="InterPro" id="IPR036028">
    <property type="entry name" value="SH3-like_dom_sf"/>
</dbReference>
<evidence type="ECO:0000259" key="8">
    <source>
        <dbReference type="PROSITE" id="PS50002"/>
    </source>
</evidence>
<gene>
    <name evidence="10" type="primary">STAM2</name>
    <name evidence="10" type="synonym">stam2</name>
</gene>
<dbReference type="InterPro" id="IPR050670">
    <property type="entry name" value="STAM"/>
</dbReference>
<dbReference type="SUPFAM" id="SSF50044">
    <property type="entry name" value="SH3-domain"/>
    <property type="match status" value="1"/>
</dbReference>
<keyword evidence="6" id="KW-0653">Protein transport</keyword>
<dbReference type="PRINTS" id="PR00499">
    <property type="entry name" value="P67PHOX"/>
</dbReference>
<accession>A0A8C5BJ33</accession>
<dbReference type="Ensembl" id="ENSGMOT00000044805.1">
    <property type="protein sequence ID" value="ENSGMOP00000047827.1"/>
    <property type="gene ID" value="ENSGMOG00000013013.2"/>
</dbReference>
<dbReference type="Proteomes" id="UP000694546">
    <property type="component" value="Chromosome 20"/>
</dbReference>
<dbReference type="InterPro" id="IPR003903">
    <property type="entry name" value="UIM_dom"/>
</dbReference>
<proteinExistence type="inferred from homology"/>
<dbReference type="GO" id="GO:0035091">
    <property type="term" value="F:phosphatidylinositol binding"/>
    <property type="evidence" value="ECO:0007669"/>
    <property type="project" value="InterPro"/>
</dbReference>
<evidence type="ECO:0000313" key="11">
    <source>
        <dbReference type="Proteomes" id="UP000694546"/>
    </source>
</evidence>
<dbReference type="InterPro" id="IPR008942">
    <property type="entry name" value="ENTH_VHS"/>
</dbReference>
<keyword evidence="11" id="KW-1185">Reference proteome</keyword>
<dbReference type="CDD" id="cd21390">
    <property type="entry name" value="GAT_STAM2"/>
    <property type="match status" value="1"/>
</dbReference>
<evidence type="ECO:0000259" key="9">
    <source>
        <dbReference type="PROSITE" id="PS50179"/>
    </source>
</evidence>
<dbReference type="GeneTree" id="ENSGT00940000157055"/>
<dbReference type="PROSITE" id="PS50179">
    <property type="entry name" value="VHS"/>
    <property type="match status" value="1"/>
</dbReference>
<dbReference type="GO" id="GO:0007165">
    <property type="term" value="P:signal transduction"/>
    <property type="evidence" value="ECO:0007669"/>
    <property type="project" value="TreeGrafter"/>
</dbReference>
<evidence type="ECO:0000256" key="4">
    <source>
        <dbReference type="ARBA" id="ARBA00022448"/>
    </source>
</evidence>
<dbReference type="Gene3D" id="1.25.40.90">
    <property type="match status" value="1"/>
</dbReference>
<organism evidence="10 11">
    <name type="scientific">Gadus morhua</name>
    <name type="common">Atlantic cod</name>
    <dbReference type="NCBI Taxonomy" id="8049"/>
    <lineage>
        <taxon>Eukaryota</taxon>
        <taxon>Metazoa</taxon>
        <taxon>Chordata</taxon>
        <taxon>Craniata</taxon>
        <taxon>Vertebrata</taxon>
        <taxon>Euteleostomi</taxon>
        <taxon>Actinopterygii</taxon>
        <taxon>Neopterygii</taxon>
        <taxon>Teleostei</taxon>
        <taxon>Neoteleostei</taxon>
        <taxon>Acanthomorphata</taxon>
        <taxon>Zeiogadaria</taxon>
        <taxon>Gadariae</taxon>
        <taxon>Gadiformes</taxon>
        <taxon>Gadoidei</taxon>
        <taxon>Gadidae</taxon>
        <taxon>Gadus</taxon>
    </lineage>
</organism>
<dbReference type="Gene3D" id="1.20.5.1940">
    <property type="match status" value="1"/>
</dbReference>
<dbReference type="GO" id="GO:0030139">
    <property type="term" value="C:endocytic vesicle"/>
    <property type="evidence" value="ECO:0007669"/>
    <property type="project" value="TreeGrafter"/>
</dbReference>
<dbReference type="SMART" id="SM00326">
    <property type="entry name" value="SH3"/>
    <property type="match status" value="1"/>
</dbReference>
<evidence type="ECO:0000256" key="3">
    <source>
        <dbReference type="ARBA" id="ARBA00022443"/>
    </source>
</evidence>
<dbReference type="GO" id="GO:0043130">
    <property type="term" value="F:ubiquitin binding"/>
    <property type="evidence" value="ECO:0007669"/>
    <property type="project" value="InterPro"/>
</dbReference>
<dbReference type="PROSITE" id="PS50002">
    <property type="entry name" value="SH3"/>
    <property type="match status" value="1"/>
</dbReference>
<feature type="domain" description="VHS" evidence="9">
    <location>
        <begin position="16"/>
        <end position="138"/>
    </location>
</feature>
<evidence type="ECO:0000256" key="7">
    <source>
        <dbReference type="PROSITE-ProRule" id="PRU00192"/>
    </source>
</evidence>